<sequence length="793" mass="90014">MNNKELAISLVKADTEKEIINILKKEGYWDNSDVWQLYGGKENNFATIGNQKSRAEDALVEKIVNSVDAVLMAECLKRGVKTDSPEAPTSIADALEKFYKVDNGKLSNITPNERTKLAENIALVSTGAKSNPCYSIIDKGEGQTPNRLPDTILSIDKNNKLRTPFVQGKFNMGGTAVLRFCGRENLQLIISKRNPDIKIQEELDDSVNCWGITVVRRENPPQGVRSSIYKFLAPDNKILRFESESLKLMPGIYPNAYQNDLSFGTFIKLYEYQMTGLKTNILFDLNYKLALLMPSIALPIRLYERRKGYKGHTLETTLSGLSVRLDEDKKENLESGFPVSGPITALGQKMRASIFAFKRGRSTNYTRDEGIIFVINGQTHGTLSKSFFTRNAVRHSYIADSLLVVVDCSELDGRSREDLFLNSRDRLASGELRSQIERELEILLREHKGLNQLRERRRREDIEDKLEDSKPLADVIENILKKSPTLSKLFIKGVRLPNPFNIASSKSEEKFKGKRFPTFFTLIKEYPEGSPKDCPRNVRFRVQYKTDAENDYFDRDNDPGKFSLYVNGTEVENKQINPWNGFINLNVLLPENAKVGDILCFESKVEDVSQIEPFVSKFFIKVTDIEKKNNSSTKTSRKKSSTKNRGNDSENTSHLDLPNVIEVFKKDKNWISKGFENETALHVFEDGQGGYDFFINMNNIHLLSEQKSNGNIDSKLLNARYKYGMVLIGIALLKEYNDKIERSIEETNNEIGNIFTHIKYTTKVLSPILLPMIGSLGSLKLDDVESSLEPEIN</sequence>
<dbReference type="Proteomes" id="UP001217083">
    <property type="component" value="Unassembled WGS sequence"/>
</dbReference>
<dbReference type="EMBL" id="JARFVA010000001">
    <property type="protein sequence ID" value="MDF0705741.1"/>
    <property type="molecule type" value="Genomic_DNA"/>
</dbReference>
<comment type="caution">
    <text evidence="2">The sequence shown here is derived from an EMBL/GenBank/DDBJ whole genome shotgun (WGS) entry which is preliminary data.</text>
</comment>
<evidence type="ECO:0000313" key="3">
    <source>
        <dbReference type="Proteomes" id="UP001217083"/>
    </source>
</evidence>
<proteinExistence type="predicted"/>
<evidence type="ECO:0000313" key="2">
    <source>
        <dbReference type="EMBL" id="MDF0705741.1"/>
    </source>
</evidence>
<gene>
    <name evidence="2" type="ORF">PY091_00850</name>
</gene>
<reference evidence="2 3" key="1">
    <citation type="submission" date="2023-03" db="EMBL/GenBank/DDBJ databases">
        <title>Muricauda XX sp. nov. and Muricauda XXX sp. nov., two novel species isolated from Okinawa Trough.</title>
        <authorList>
            <person name="Cao W."/>
            <person name="Deng X."/>
        </authorList>
    </citation>
    <scope>NUCLEOTIDE SEQUENCE [LARGE SCALE GENOMIC DNA]</scope>
    <source>
        <strain evidence="2 3">81s02</strain>
    </source>
</reference>
<accession>A0ABT5XIM1</accession>
<name>A0ABT5XIM1_9FLAO</name>
<evidence type="ECO:0000256" key="1">
    <source>
        <dbReference type="SAM" id="MobiDB-lite"/>
    </source>
</evidence>
<feature type="region of interest" description="Disordered" evidence="1">
    <location>
        <begin position="630"/>
        <end position="654"/>
    </location>
</feature>
<keyword evidence="3" id="KW-1185">Reference proteome</keyword>
<dbReference type="RefSeq" id="WP_275647858.1">
    <property type="nucleotide sequence ID" value="NZ_JARFVA010000001.1"/>
</dbReference>
<protein>
    <submittedName>
        <fullName evidence="2">Uncharacterized protein</fullName>
    </submittedName>
</protein>
<organism evidence="2 3">
    <name type="scientific">Flagellimonas okinawensis</name>
    <dbReference type="NCBI Taxonomy" id="3031324"/>
    <lineage>
        <taxon>Bacteria</taxon>
        <taxon>Pseudomonadati</taxon>
        <taxon>Bacteroidota</taxon>
        <taxon>Flavobacteriia</taxon>
        <taxon>Flavobacteriales</taxon>
        <taxon>Flavobacteriaceae</taxon>
        <taxon>Flagellimonas</taxon>
    </lineage>
</organism>